<keyword evidence="3" id="KW-0507">mRNA processing</keyword>
<feature type="compositionally biased region" description="Low complexity" evidence="9">
    <location>
        <begin position="335"/>
        <end position="345"/>
    </location>
</feature>
<feature type="region of interest" description="Disordered" evidence="9">
    <location>
        <begin position="311"/>
        <end position="461"/>
    </location>
</feature>
<dbReference type="GO" id="GO:0006397">
    <property type="term" value="P:mRNA processing"/>
    <property type="evidence" value="ECO:0007669"/>
    <property type="project" value="UniProtKB-KW"/>
</dbReference>
<dbReference type="Proteomes" id="UP001367676">
    <property type="component" value="Unassembled WGS sequence"/>
</dbReference>
<evidence type="ECO:0000259" key="10">
    <source>
        <dbReference type="Pfam" id="PF04696"/>
    </source>
</evidence>
<feature type="compositionally biased region" description="Polar residues" evidence="9">
    <location>
        <begin position="346"/>
        <end position="356"/>
    </location>
</feature>
<evidence type="ECO:0000313" key="11">
    <source>
        <dbReference type="EMBL" id="KAK7572111.1"/>
    </source>
</evidence>
<dbReference type="Pfam" id="PF04696">
    <property type="entry name" value="Pinin_SDK_memA"/>
    <property type="match status" value="1"/>
</dbReference>
<feature type="coiled-coil region" evidence="8">
    <location>
        <begin position="10"/>
        <end position="37"/>
    </location>
</feature>
<evidence type="ECO:0000256" key="8">
    <source>
        <dbReference type="SAM" id="Coils"/>
    </source>
</evidence>
<protein>
    <recommendedName>
        <fullName evidence="10">Pinin/SDK/MemA protein domain-containing protein</fullName>
    </recommendedName>
</protein>
<keyword evidence="7" id="KW-0539">Nucleus</keyword>
<proteinExistence type="inferred from homology"/>
<evidence type="ECO:0000256" key="2">
    <source>
        <dbReference type="ARBA" id="ARBA00010386"/>
    </source>
</evidence>
<sequence>MDASTILLCKGRLEEQLQKAKQSLKGVDDNLKKFTSRNVSDVPLRTNFNKSPQVNDRIIWKSNRDENFSNNFRRRPAKVLGEDDVENIPIKKRLGPKVLHSSISGPPKRIDDYDDGPTKKPTLSSCVVAKPLVVPSRKEALSVRTYTETRARDRRMFGALLGTLKKFCQEETQLKDKEDKKAQVEKKLEEAAKREKEKIRLERQKLMDIRKQRESYIKAVENNMKLVKEQEQWEELQLPLFNYIRTESQPVICYLPKIHNEKTTKLLDECRSNLQKLIDEKRRSVKEEVDALISQWQNVDVEELMNTNVQMSPRNNVNDHNSPSHDNADKDETPAENSEPAENAAVTNGSWNTNAEEFSWRTEETTEQQFSAKGQRIRTKSSDAVSVKQEKEDDYEFKLGAKEEKNSAAVTTDTTDKNADDAVEPASEKSPIDEPPVESENVSSDNQPQEDADEVPPAAEN</sequence>
<keyword evidence="6" id="KW-0508">mRNA splicing</keyword>
<feature type="region of interest" description="Disordered" evidence="9">
    <location>
        <begin position="98"/>
        <end position="117"/>
    </location>
</feature>
<comment type="similarity">
    <text evidence="2">Belongs to the pinin family.</text>
</comment>
<accession>A0AAN9XYJ8</accession>
<gene>
    <name evidence="11" type="ORF">V9T40_014583</name>
</gene>
<keyword evidence="8" id="KW-0175">Coiled coil</keyword>
<evidence type="ECO:0000256" key="6">
    <source>
        <dbReference type="ARBA" id="ARBA00023187"/>
    </source>
</evidence>
<evidence type="ECO:0000256" key="3">
    <source>
        <dbReference type="ARBA" id="ARBA00022664"/>
    </source>
</evidence>
<feature type="coiled-coil region" evidence="8">
    <location>
        <begin position="260"/>
        <end position="287"/>
    </location>
</feature>
<feature type="domain" description="Pinin/SDK/MemA protein" evidence="10">
    <location>
        <begin position="148"/>
        <end position="270"/>
    </location>
</feature>
<dbReference type="GO" id="GO:0071013">
    <property type="term" value="C:catalytic step 2 spliceosome"/>
    <property type="evidence" value="ECO:0007669"/>
    <property type="project" value="TreeGrafter"/>
</dbReference>
<feature type="compositionally biased region" description="Basic and acidic residues" evidence="9">
    <location>
        <begin position="388"/>
        <end position="406"/>
    </location>
</feature>
<evidence type="ECO:0000256" key="1">
    <source>
        <dbReference type="ARBA" id="ARBA00004123"/>
    </source>
</evidence>
<dbReference type="AlphaFoldDB" id="A0AAN9XYJ8"/>
<feature type="compositionally biased region" description="Basic and acidic residues" evidence="9">
    <location>
        <begin position="414"/>
        <end position="432"/>
    </location>
</feature>
<evidence type="ECO:0000313" key="12">
    <source>
        <dbReference type="Proteomes" id="UP001367676"/>
    </source>
</evidence>
<evidence type="ECO:0000256" key="9">
    <source>
        <dbReference type="SAM" id="MobiDB-lite"/>
    </source>
</evidence>
<dbReference type="EMBL" id="JBBCAQ010000038">
    <property type="protein sequence ID" value="KAK7572111.1"/>
    <property type="molecule type" value="Genomic_DNA"/>
</dbReference>
<dbReference type="InterPro" id="IPR006786">
    <property type="entry name" value="Pinin_SDK_MemA"/>
</dbReference>
<feature type="coiled-coil region" evidence="8">
    <location>
        <begin position="174"/>
        <end position="212"/>
    </location>
</feature>
<dbReference type="InterPro" id="IPR039853">
    <property type="entry name" value="Pinin"/>
</dbReference>
<keyword evidence="4" id="KW-0805">Transcription regulation</keyword>
<comment type="caution">
    <text evidence="11">The sequence shown here is derived from an EMBL/GenBank/DDBJ whole genome shotgun (WGS) entry which is preliminary data.</text>
</comment>
<feature type="compositionally biased region" description="Basic and acidic residues" evidence="9">
    <location>
        <begin position="322"/>
        <end position="333"/>
    </location>
</feature>
<comment type="subcellular location">
    <subcellularLocation>
        <location evidence="1">Nucleus</location>
    </subcellularLocation>
</comment>
<feature type="compositionally biased region" description="Polar residues" evidence="9">
    <location>
        <begin position="311"/>
        <end position="321"/>
    </location>
</feature>
<keyword evidence="12" id="KW-1185">Reference proteome</keyword>
<dbReference type="PANTHER" id="PTHR12707:SF0">
    <property type="entry name" value="PININ"/>
    <property type="match status" value="1"/>
</dbReference>
<evidence type="ECO:0000256" key="4">
    <source>
        <dbReference type="ARBA" id="ARBA00023015"/>
    </source>
</evidence>
<name>A0AAN9XYJ8_9HEMI</name>
<keyword evidence="5" id="KW-0804">Transcription</keyword>
<dbReference type="GO" id="GO:0008380">
    <property type="term" value="P:RNA splicing"/>
    <property type="evidence" value="ECO:0007669"/>
    <property type="project" value="UniProtKB-KW"/>
</dbReference>
<organism evidence="11 12">
    <name type="scientific">Parthenolecanium corni</name>
    <dbReference type="NCBI Taxonomy" id="536013"/>
    <lineage>
        <taxon>Eukaryota</taxon>
        <taxon>Metazoa</taxon>
        <taxon>Ecdysozoa</taxon>
        <taxon>Arthropoda</taxon>
        <taxon>Hexapoda</taxon>
        <taxon>Insecta</taxon>
        <taxon>Pterygota</taxon>
        <taxon>Neoptera</taxon>
        <taxon>Paraneoptera</taxon>
        <taxon>Hemiptera</taxon>
        <taxon>Sternorrhyncha</taxon>
        <taxon>Coccoidea</taxon>
        <taxon>Coccidae</taxon>
        <taxon>Parthenolecanium</taxon>
    </lineage>
</organism>
<evidence type="ECO:0000256" key="5">
    <source>
        <dbReference type="ARBA" id="ARBA00023163"/>
    </source>
</evidence>
<evidence type="ECO:0000256" key="7">
    <source>
        <dbReference type="ARBA" id="ARBA00023242"/>
    </source>
</evidence>
<dbReference type="PANTHER" id="PTHR12707">
    <property type="entry name" value="PINN"/>
    <property type="match status" value="1"/>
</dbReference>
<reference evidence="11 12" key="1">
    <citation type="submission" date="2024-03" db="EMBL/GenBank/DDBJ databases">
        <title>Adaptation during the transition from Ophiocordyceps entomopathogen to insect associate is accompanied by gene loss and intensified selection.</title>
        <authorList>
            <person name="Ward C.M."/>
            <person name="Onetto C.A."/>
            <person name="Borneman A.R."/>
        </authorList>
    </citation>
    <scope>NUCLEOTIDE SEQUENCE [LARGE SCALE GENOMIC DNA]</scope>
    <source>
        <strain evidence="11">AWRI1</strain>
        <tissue evidence="11">Single Adult Female</tissue>
    </source>
</reference>